<feature type="signal peptide" evidence="1">
    <location>
        <begin position="1"/>
        <end position="28"/>
    </location>
</feature>
<organism evidence="2 3">
    <name type="scientific">Tepidamorphus gemmatus</name>
    <dbReference type="NCBI Taxonomy" id="747076"/>
    <lineage>
        <taxon>Bacteria</taxon>
        <taxon>Pseudomonadati</taxon>
        <taxon>Pseudomonadota</taxon>
        <taxon>Alphaproteobacteria</taxon>
        <taxon>Hyphomicrobiales</taxon>
        <taxon>Tepidamorphaceae</taxon>
        <taxon>Tepidamorphus</taxon>
    </lineage>
</organism>
<dbReference type="InterPro" id="IPR018759">
    <property type="entry name" value="BBP2_2"/>
</dbReference>
<dbReference type="AlphaFoldDB" id="A0A4R3MMP6"/>
<comment type="caution">
    <text evidence="2">The sequence shown here is derived from an EMBL/GenBank/DDBJ whole genome shotgun (WGS) entry which is preliminary data.</text>
</comment>
<name>A0A4R3MMP6_9HYPH</name>
<sequence length="461" mass="50553">MITTRYWTSSAALWLATAAALWAVPAHAQPAPEFEAALRGAADDATVTGLEAEADENAWLADSALEGIPGPPVRSRIIEDEDPYAALGIRLGSLLLYPSIEGYLGHSSNVYSETIDPMSGGYYRVVPDLVLESDWSRHFLRGRISADHESFFDHPGETTTAFDAEIETRVDVTSKDLLGFRAAYSITPESRGDPNVPQAVVNPPDSELAEIEASYSHRFGRVEMAIRGGIARSSYDDAVLVDGTVVDNSDRNYREYAGALRTSVDMDEGRRAVFVEVGANRRKYDRRFDDNGIERGSRGYDVLIGVAFEQGEPLSGEVGIGYQNQIQDNPGLPDIRGLMIRGSLVWQPTALTTVTLDGSILPEEATLDPTASGARVYTVDLGVRHALRRNLIVSAGAGYSESQYIGSDRVERDYVVTAGLEYLVSRWLSFKLKASHSRYDSNVPGEDYDETRVEAGMRLQR</sequence>
<accession>A0A4R3MMP6</accession>
<keyword evidence="3" id="KW-1185">Reference proteome</keyword>
<proteinExistence type="predicted"/>
<reference evidence="2 3" key="1">
    <citation type="submission" date="2019-03" db="EMBL/GenBank/DDBJ databases">
        <title>Genomic Encyclopedia of Type Strains, Phase IV (KMG-IV): sequencing the most valuable type-strain genomes for metagenomic binning, comparative biology and taxonomic classification.</title>
        <authorList>
            <person name="Goeker M."/>
        </authorList>
    </citation>
    <scope>NUCLEOTIDE SEQUENCE [LARGE SCALE GENOMIC DNA]</scope>
    <source>
        <strain evidence="2 3">DSM 19345</strain>
    </source>
</reference>
<keyword evidence="1" id="KW-0732">Signal</keyword>
<dbReference type="RefSeq" id="WP_132804666.1">
    <property type="nucleotide sequence ID" value="NZ_SMAK01000001.1"/>
</dbReference>
<evidence type="ECO:0000313" key="2">
    <source>
        <dbReference type="EMBL" id="TCT13266.1"/>
    </source>
</evidence>
<dbReference type="OrthoDB" id="7398962at2"/>
<gene>
    <name evidence="2" type="ORF">EDC22_101127</name>
</gene>
<evidence type="ECO:0000313" key="3">
    <source>
        <dbReference type="Proteomes" id="UP000295678"/>
    </source>
</evidence>
<dbReference type="SUPFAM" id="SSF56935">
    <property type="entry name" value="Porins"/>
    <property type="match status" value="1"/>
</dbReference>
<dbReference type="Pfam" id="PF10082">
    <property type="entry name" value="BBP2_2"/>
    <property type="match status" value="1"/>
</dbReference>
<protein>
    <recommendedName>
        <fullName evidence="4">Outer membrane beta-barrel protein</fullName>
    </recommendedName>
</protein>
<evidence type="ECO:0008006" key="4">
    <source>
        <dbReference type="Google" id="ProtNLM"/>
    </source>
</evidence>
<evidence type="ECO:0000256" key="1">
    <source>
        <dbReference type="SAM" id="SignalP"/>
    </source>
</evidence>
<dbReference type="EMBL" id="SMAK01000001">
    <property type="protein sequence ID" value="TCT13266.1"/>
    <property type="molecule type" value="Genomic_DNA"/>
</dbReference>
<dbReference type="Proteomes" id="UP000295678">
    <property type="component" value="Unassembled WGS sequence"/>
</dbReference>
<feature type="chain" id="PRO_5020448691" description="Outer membrane beta-barrel protein" evidence="1">
    <location>
        <begin position="29"/>
        <end position="461"/>
    </location>
</feature>